<comment type="caution">
    <text evidence="11">The sequence shown here is derived from an EMBL/GenBank/DDBJ whole genome shotgun (WGS) entry which is preliminary data.</text>
</comment>
<keyword evidence="7" id="KW-0804">Transcription</keyword>
<evidence type="ECO:0000256" key="4">
    <source>
        <dbReference type="ARBA" id="ARBA00023015"/>
    </source>
</evidence>
<dbReference type="InterPro" id="IPR036915">
    <property type="entry name" value="Cyclin-like_sf"/>
</dbReference>
<dbReference type="GO" id="GO:0006357">
    <property type="term" value="P:regulation of transcription by RNA polymerase II"/>
    <property type="evidence" value="ECO:0007669"/>
    <property type="project" value="InterPro"/>
</dbReference>
<sequence>MAANFWTSSHYRTLHDEEKVGHVLPADGQRGLTEEDIKVIKISMSQYIKSLAQQAKVRHRVVATAITYFRRVYTRKSFSEFDPCLVAPTCLYLASKAEESTVPAKHLIYYMKKTYQDDKGSFEVKDVLEMEMKLLEALDYYLVVYHPYRPLVRFLQDAGLNELIQDAWSLVNDTYKTDLVLMYPPHMIALSCIFLSSVLKEKDTISWFEDLRIDLNMLKNICMVMLDFYDNYQHVELLDDRVHVALNKIRQR</sequence>
<reference evidence="11" key="1">
    <citation type="submission" date="2021-08" db="EMBL/GenBank/DDBJ databases">
        <title>WGS assembly of Ceratopteris richardii.</title>
        <authorList>
            <person name="Marchant D.B."/>
            <person name="Chen G."/>
            <person name="Jenkins J."/>
            <person name="Shu S."/>
            <person name="Leebens-Mack J."/>
            <person name="Grimwood J."/>
            <person name="Schmutz J."/>
            <person name="Soltis P."/>
            <person name="Soltis D."/>
            <person name="Chen Z.-H."/>
        </authorList>
    </citation>
    <scope>NUCLEOTIDE SEQUENCE</scope>
    <source>
        <strain evidence="11">Whitten #5841</strain>
        <tissue evidence="11">Leaf</tissue>
    </source>
</reference>
<proteinExistence type="inferred from homology"/>
<evidence type="ECO:0000256" key="5">
    <source>
        <dbReference type="ARBA" id="ARBA00023127"/>
    </source>
</evidence>
<name>A0A8T2SFP6_CERRI</name>
<evidence type="ECO:0000256" key="7">
    <source>
        <dbReference type="ARBA" id="ARBA00023163"/>
    </source>
</evidence>
<keyword evidence="5 9" id="KW-0195">Cyclin</keyword>
<dbReference type="Proteomes" id="UP000825935">
    <property type="component" value="Chromosome 20"/>
</dbReference>
<keyword evidence="3" id="KW-0678">Repressor</keyword>
<dbReference type="SMART" id="SM00385">
    <property type="entry name" value="CYCLIN"/>
    <property type="match status" value="2"/>
</dbReference>
<keyword evidence="4" id="KW-0805">Transcription regulation</keyword>
<evidence type="ECO:0000256" key="9">
    <source>
        <dbReference type="RuleBase" id="RU000383"/>
    </source>
</evidence>
<dbReference type="OrthoDB" id="10266018at2759"/>
<dbReference type="PIRSF" id="PIRSF028758">
    <property type="entry name" value="Cyclin, C/H/G types"/>
    <property type="match status" value="1"/>
</dbReference>
<comment type="similarity">
    <text evidence="2">Belongs to the cyclin family. Cyclin C subfamily.</text>
</comment>
<evidence type="ECO:0000256" key="2">
    <source>
        <dbReference type="ARBA" id="ARBA00008638"/>
    </source>
</evidence>
<dbReference type="Gene3D" id="1.10.472.10">
    <property type="entry name" value="Cyclin-like"/>
    <property type="match status" value="2"/>
</dbReference>
<evidence type="ECO:0000313" key="11">
    <source>
        <dbReference type="EMBL" id="KAH7331699.1"/>
    </source>
</evidence>
<organism evidence="11 12">
    <name type="scientific">Ceratopteris richardii</name>
    <name type="common">Triangle waterfern</name>
    <dbReference type="NCBI Taxonomy" id="49495"/>
    <lineage>
        <taxon>Eukaryota</taxon>
        <taxon>Viridiplantae</taxon>
        <taxon>Streptophyta</taxon>
        <taxon>Embryophyta</taxon>
        <taxon>Tracheophyta</taxon>
        <taxon>Polypodiopsida</taxon>
        <taxon>Polypodiidae</taxon>
        <taxon>Polypodiales</taxon>
        <taxon>Pteridineae</taxon>
        <taxon>Pteridaceae</taxon>
        <taxon>Parkerioideae</taxon>
        <taxon>Ceratopteris</taxon>
    </lineage>
</organism>
<feature type="domain" description="Cyclin-like" evidence="10">
    <location>
        <begin position="46"/>
        <end position="136"/>
    </location>
</feature>
<dbReference type="Pfam" id="PF00134">
    <property type="entry name" value="Cyclin_N"/>
    <property type="match status" value="1"/>
</dbReference>
<dbReference type="InterPro" id="IPR043198">
    <property type="entry name" value="Cyclin/Ssn8"/>
</dbReference>
<dbReference type="InterPro" id="IPR013763">
    <property type="entry name" value="Cyclin-like_dom"/>
</dbReference>
<accession>A0A8T2SFP6</accession>
<dbReference type="EMBL" id="CM035425">
    <property type="protein sequence ID" value="KAH7331698.1"/>
    <property type="molecule type" value="Genomic_DNA"/>
</dbReference>
<dbReference type="InterPro" id="IPR006671">
    <property type="entry name" value="Cyclin_N"/>
</dbReference>
<gene>
    <name evidence="11" type="ORF">KP509_20G046800</name>
</gene>
<protein>
    <recommendedName>
        <fullName evidence="10">Cyclin-like domain-containing protein</fullName>
    </recommendedName>
</protein>
<dbReference type="EMBL" id="CM035425">
    <property type="protein sequence ID" value="KAH7331699.1"/>
    <property type="molecule type" value="Genomic_DNA"/>
</dbReference>
<dbReference type="SUPFAM" id="SSF47954">
    <property type="entry name" value="Cyclin-like"/>
    <property type="match status" value="2"/>
</dbReference>
<keyword evidence="6" id="KW-0010">Activator</keyword>
<evidence type="ECO:0000259" key="10">
    <source>
        <dbReference type="SMART" id="SM00385"/>
    </source>
</evidence>
<feature type="domain" description="Cyclin-like" evidence="10">
    <location>
        <begin position="149"/>
        <end position="227"/>
    </location>
</feature>
<keyword evidence="8" id="KW-0539">Nucleus</keyword>
<keyword evidence="12" id="KW-1185">Reference proteome</keyword>
<dbReference type="FunFam" id="1.10.472.10:FF:000076">
    <property type="entry name" value="RNA polymerase II holoenzyme cyclin-like subunit"/>
    <property type="match status" value="1"/>
</dbReference>
<evidence type="ECO:0000256" key="6">
    <source>
        <dbReference type="ARBA" id="ARBA00023159"/>
    </source>
</evidence>
<evidence type="ECO:0000256" key="3">
    <source>
        <dbReference type="ARBA" id="ARBA00022491"/>
    </source>
</evidence>
<evidence type="ECO:0000256" key="1">
    <source>
        <dbReference type="ARBA" id="ARBA00004123"/>
    </source>
</evidence>
<comment type="subcellular location">
    <subcellularLocation>
        <location evidence="1">Nucleus</location>
    </subcellularLocation>
</comment>
<evidence type="ECO:0000313" key="12">
    <source>
        <dbReference type="Proteomes" id="UP000825935"/>
    </source>
</evidence>
<dbReference type="AlphaFoldDB" id="A0A8T2SFP6"/>
<dbReference type="GO" id="GO:0016538">
    <property type="term" value="F:cyclin-dependent protein serine/threonine kinase regulator activity"/>
    <property type="evidence" value="ECO:0007669"/>
    <property type="project" value="InterPro"/>
</dbReference>
<dbReference type="PANTHER" id="PTHR10026">
    <property type="entry name" value="CYCLIN"/>
    <property type="match status" value="1"/>
</dbReference>
<dbReference type="GO" id="GO:0005634">
    <property type="term" value="C:nucleus"/>
    <property type="evidence" value="ECO:0007669"/>
    <property type="project" value="UniProtKB-SubCell"/>
</dbReference>
<dbReference type="OMA" id="QEWILTM"/>
<evidence type="ECO:0000256" key="8">
    <source>
        <dbReference type="ARBA" id="ARBA00023242"/>
    </source>
</evidence>